<dbReference type="RefSeq" id="WP_136530078.1">
    <property type="nucleotide sequence ID" value="NZ_STGX01000008.1"/>
</dbReference>
<dbReference type="Proteomes" id="UP000305792">
    <property type="component" value="Unassembled WGS sequence"/>
</dbReference>
<name>A0A4S8PDM3_9ACTN</name>
<accession>A0A4S8PDM3</accession>
<evidence type="ECO:0000313" key="3">
    <source>
        <dbReference type="Proteomes" id="UP000305792"/>
    </source>
</evidence>
<gene>
    <name evidence="2" type="ORF">E9998_12795</name>
</gene>
<protein>
    <submittedName>
        <fullName evidence="2">DUF3291 domain-containing protein</fullName>
    </submittedName>
</protein>
<dbReference type="InterPro" id="IPR021708">
    <property type="entry name" value="DUF3291"/>
</dbReference>
<dbReference type="InterPro" id="IPR011008">
    <property type="entry name" value="Dimeric_a/b-barrel"/>
</dbReference>
<reference evidence="2 3" key="1">
    <citation type="journal article" date="2018" name="Int. J. Syst. Evol. Microbiol.">
        <title>Glycomyces paridis sp. nov., isolated from the medicinal plant Paris polyphylla.</title>
        <authorList>
            <person name="Fang X.M."/>
            <person name="Bai J.L."/>
            <person name="Su J."/>
            <person name="Zhao L.L."/>
            <person name="Liu H.Y."/>
            <person name="Ma B.P."/>
            <person name="Zhang Y.Q."/>
            <person name="Yu L.Y."/>
        </authorList>
    </citation>
    <scope>NUCLEOTIDE SEQUENCE [LARGE SCALE GENOMIC DNA]</scope>
    <source>
        <strain evidence="2 3">CPCC 204357</strain>
    </source>
</reference>
<feature type="domain" description="DUF3291" evidence="1">
    <location>
        <begin position="7"/>
        <end position="144"/>
    </location>
</feature>
<dbReference type="OrthoDB" id="2376237at2"/>
<dbReference type="Pfam" id="PF11695">
    <property type="entry name" value="DUF3291"/>
    <property type="match status" value="1"/>
</dbReference>
<comment type="caution">
    <text evidence="2">The sequence shown here is derived from an EMBL/GenBank/DDBJ whole genome shotgun (WGS) entry which is preliminary data.</text>
</comment>
<evidence type="ECO:0000259" key="1">
    <source>
        <dbReference type="Pfam" id="PF11695"/>
    </source>
</evidence>
<keyword evidence="3" id="KW-1185">Reference proteome</keyword>
<dbReference type="EMBL" id="STGX01000008">
    <property type="protein sequence ID" value="THV28467.1"/>
    <property type="molecule type" value="Genomic_DNA"/>
</dbReference>
<dbReference type="SUPFAM" id="SSF54909">
    <property type="entry name" value="Dimeric alpha+beta barrel"/>
    <property type="match status" value="1"/>
</dbReference>
<dbReference type="AlphaFoldDB" id="A0A4S8PDM3"/>
<organism evidence="2 3">
    <name type="scientific">Glycomyces paridis</name>
    <dbReference type="NCBI Taxonomy" id="2126555"/>
    <lineage>
        <taxon>Bacteria</taxon>
        <taxon>Bacillati</taxon>
        <taxon>Actinomycetota</taxon>
        <taxon>Actinomycetes</taxon>
        <taxon>Glycomycetales</taxon>
        <taxon>Glycomycetaceae</taxon>
        <taxon>Glycomyces</taxon>
    </lineage>
</organism>
<sequence>MTGAYELAQVNIARMRAPLDSPVMKDFVGGLDEVNAAAEASEGFVWRLVDTEGDNATGLRFYGDEWLIVNMSVWASPEALRAYVYGSDHRPFLQRRREWFEHLAEAVTALWWVPAGTRPTVAEAEARLTILREQGPTPEAFTLKGGFAEPEARAAG</sequence>
<proteinExistence type="predicted"/>
<evidence type="ECO:0000313" key="2">
    <source>
        <dbReference type="EMBL" id="THV28467.1"/>
    </source>
</evidence>